<dbReference type="AlphaFoldDB" id="A0A7S9H2L5"/>
<accession>A0A7S9H2L5</accession>
<keyword evidence="1" id="KW-0812">Transmembrane</keyword>
<feature type="transmembrane region" description="Helical" evidence="1">
    <location>
        <begin position="144"/>
        <end position="166"/>
    </location>
</feature>
<feature type="transmembrane region" description="Helical" evidence="1">
    <location>
        <begin position="23"/>
        <end position="43"/>
    </location>
</feature>
<feature type="transmembrane region" description="Helical" evidence="1">
    <location>
        <begin position="81"/>
        <end position="104"/>
    </location>
</feature>
<feature type="transmembrane region" description="Helical" evidence="1">
    <location>
        <begin position="111"/>
        <end position="138"/>
    </location>
</feature>
<sequence length="310" mass="31967">MLLVVSLCVGVLSRPLAHFGYSLLPVSAFLLTLGSFLTAGLAPSGLKMRISLIGVVLAWVGIVLPLAAAALLSFVPLDPSLRAGVLLSLLAPPVGSAAAIAAMLGLQPRIALLVSIALTLLAPISIPCFATVLGLGVAFDMQALALRLFGIIGMAALVAVASLRWRERLTPVLPDQRAATGVAVIGLIIVGLATSQGITTQWHSNPARFEEMLAAAIAINFGLCGLATLVFSRLGLQLAGTIGLVSGNRNVTLAWAAASFGLPPLAEGYVAACVIPVLALPLIVRLCVTLPPLVNRFAPQALRSFASWKP</sequence>
<keyword evidence="1" id="KW-0472">Membrane</keyword>
<keyword evidence="1" id="KW-1133">Transmembrane helix</keyword>
<reference evidence="2 3" key="1">
    <citation type="submission" date="2020-09" db="EMBL/GenBank/DDBJ databases">
        <title>Complete genomes of bradyrhizobia occurring on native shrubby legumes in Australia.</title>
        <authorList>
            <person name="Lafay B."/>
        </authorList>
    </citation>
    <scope>NUCLEOTIDE SEQUENCE [LARGE SCALE GENOMIC DNA]</scope>
    <source>
        <strain evidence="2 3">BDV5040</strain>
    </source>
</reference>
<dbReference type="Proteomes" id="UP000594621">
    <property type="component" value="Chromosome"/>
</dbReference>
<feature type="transmembrane region" description="Helical" evidence="1">
    <location>
        <begin position="178"/>
        <end position="200"/>
    </location>
</feature>
<feature type="transmembrane region" description="Helical" evidence="1">
    <location>
        <begin position="50"/>
        <end position="75"/>
    </location>
</feature>
<evidence type="ECO:0000313" key="2">
    <source>
        <dbReference type="EMBL" id="QPF95190.1"/>
    </source>
</evidence>
<dbReference type="EMBL" id="CP061379">
    <property type="protein sequence ID" value="QPF95190.1"/>
    <property type="molecule type" value="Genomic_DNA"/>
</dbReference>
<evidence type="ECO:0008006" key="4">
    <source>
        <dbReference type="Google" id="ProtNLM"/>
    </source>
</evidence>
<organism evidence="2 3">
    <name type="scientific">Bradyrhizobium commune</name>
    <dbReference type="NCBI Taxonomy" id="83627"/>
    <lineage>
        <taxon>Bacteria</taxon>
        <taxon>Pseudomonadati</taxon>
        <taxon>Pseudomonadota</taxon>
        <taxon>Alphaproteobacteria</taxon>
        <taxon>Hyphomicrobiales</taxon>
        <taxon>Nitrobacteraceae</taxon>
        <taxon>Bradyrhizobium</taxon>
    </lineage>
</organism>
<evidence type="ECO:0000313" key="3">
    <source>
        <dbReference type="Proteomes" id="UP000594621"/>
    </source>
</evidence>
<evidence type="ECO:0000256" key="1">
    <source>
        <dbReference type="SAM" id="Phobius"/>
    </source>
</evidence>
<feature type="transmembrane region" description="Helical" evidence="1">
    <location>
        <begin position="212"/>
        <end position="231"/>
    </location>
</feature>
<protein>
    <recommendedName>
        <fullName evidence="4">Bile acid:sodium symporter</fullName>
    </recommendedName>
</protein>
<dbReference type="InterPro" id="IPR038770">
    <property type="entry name" value="Na+/solute_symporter_sf"/>
</dbReference>
<gene>
    <name evidence="2" type="ORF">IC761_14295</name>
</gene>
<dbReference type="KEGG" id="bcou:IC761_14295"/>
<proteinExistence type="predicted"/>
<keyword evidence="3" id="KW-1185">Reference proteome</keyword>
<dbReference type="Gene3D" id="1.20.1530.20">
    <property type="match status" value="1"/>
</dbReference>
<name>A0A7S9H2L5_9BRAD</name>